<keyword evidence="4" id="KW-0547">Nucleotide-binding</keyword>
<keyword evidence="12" id="KW-1185">Reference proteome</keyword>
<comment type="catalytic activity">
    <reaction evidence="7">
        <text>dimethylallyl diphosphate + ATP = N(6)-(dimethylallyl)adenosine 5'-triphosphate + diphosphate</text>
        <dbReference type="Rhea" id="RHEA:36331"/>
        <dbReference type="ChEBI" id="CHEBI:30616"/>
        <dbReference type="ChEBI" id="CHEBI:33019"/>
        <dbReference type="ChEBI" id="CHEBI:57623"/>
        <dbReference type="ChEBI" id="CHEBI:73532"/>
        <dbReference type="EC" id="2.5.1.112"/>
    </reaction>
</comment>
<organism evidence="11 12">
    <name type="scientific">Actinidia chinensis var. chinensis</name>
    <name type="common">Chinese soft-hair kiwi</name>
    <dbReference type="NCBI Taxonomy" id="1590841"/>
    <lineage>
        <taxon>Eukaryota</taxon>
        <taxon>Viridiplantae</taxon>
        <taxon>Streptophyta</taxon>
        <taxon>Embryophyta</taxon>
        <taxon>Tracheophyta</taxon>
        <taxon>Spermatophyta</taxon>
        <taxon>Magnoliopsida</taxon>
        <taxon>eudicotyledons</taxon>
        <taxon>Gunneridae</taxon>
        <taxon>Pentapetalae</taxon>
        <taxon>asterids</taxon>
        <taxon>Ericales</taxon>
        <taxon>Actinidiaceae</taxon>
        <taxon>Actinidia</taxon>
    </lineage>
</organism>
<comment type="caution">
    <text evidence="11">The sequence shown here is derived from an EMBL/GenBank/DDBJ whole genome shotgun (WGS) entry which is preliminary data.</text>
</comment>
<dbReference type="GO" id="GO:0005524">
    <property type="term" value="F:ATP binding"/>
    <property type="evidence" value="ECO:0007669"/>
    <property type="project" value="UniProtKB-KW"/>
</dbReference>
<dbReference type="AlphaFoldDB" id="A0A2R6P5Y8"/>
<keyword evidence="3" id="KW-0203">Cytokinin biosynthesis</keyword>
<dbReference type="Proteomes" id="UP000241394">
    <property type="component" value="Chromosome LG28"/>
</dbReference>
<dbReference type="OMA" id="CGIPHHM"/>
<comment type="catalytic activity">
    <reaction evidence="8">
        <text>dimethylallyl diphosphate + ADP = N(6)-(dimethylallyl)adenosine 5'-diphosphate + diphosphate</text>
        <dbReference type="Rhea" id="RHEA:36327"/>
        <dbReference type="ChEBI" id="CHEBI:33019"/>
        <dbReference type="ChEBI" id="CHEBI:57623"/>
        <dbReference type="ChEBI" id="CHEBI:73533"/>
        <dbReference type="ChEBI" id="CHEBI:456216"/>
        <dbReference type="EC" id="2.5.1.112"/>
    </reaction>
</comment>
<dbReference type="PANTHER" id="PTHR11088">
    <property type="entry name" value="TRNA DIMETHYLALLYLTRANSFERASE"/>
    <property type="match status" value="1"/>
</dbReference>
<dbReference type="InterPro" id="IPR027417">
    <property type="entry name" value="P-loop_NTPase"/>
</dbReference>
<name>A0A2R6P5Y8_ACTCC</name>
<evidence type="ECO:0000256" key="3">
    <source>
        <dbReference type="ARBA" id="ARBA00022712"/>
    </source>
</evidence>
<dbReference type="GO" id="GO:0009824">
    <property type="term" value="F:AMP dimethylallyltransferase activity"/>
    <property type="evidence" value="ECO:0007669"/>
    <property type="project" value="UniProtKB-ARBA"/>
</dbReference>
<evidence type="ECO:0000256" key="8">
    <source>
        <dbReference type="ARBA" id="ARBA00052386"/>
    </source>
</evidence>
<evidence type="ECO:0000256" key="6">
    <source>
        <dbReference type="ARBA" id="ARBA00022946"/>
    </source>
</evidence>
<dbReference type="GO" id="GO:0009691">
    <property type="term" value="P:cytokinin biosynthetic process"/>
    <property type="evidence" value="ECO:0007669"/>
    <property type="project" value="UniProtKB-KW"/>
</dbReference>
<gene>
    <name evidence="11" type="ORF">CEY00_Acc31685</name>
</gene>
<evidence type="ECO:0000256" key="1">
    <source>
        <dbReference type="ARBA" id="ARBA00005842"/>
    </source>
</evidence>
<evidence type="ECO:0000256" key="5">
    <source>
        <dbReference type="ARBA" id="ARBA00022840"/>
    </source>
</evidence>
<protein>
    <recommendedName>
        <fullName evidence="10">adenylate dimethylallyltransferase (ADP/ATP-dependent)</fullName>
        <ecNumber evidence="10">2.5.1.112</ecNumber>
    </recommendedName>
</protein>
<dbReference type="SUPFAM" id="SSF52540">
    <property type="entry name" value="P-loop containing nucleoside triphosphate hydrolases"/>
    <property type="match status" value="1"/>
</dbReference>
<dbReference type="PANTHER" id="PTHR11088:SF91">
    <property type="entry name" value="ADENYLATE ISOPENTENYLTRANSFERASE 3, CHLOROPLASTIC"/>
    <property type="match status" value="1"/>
</dbReference>
<evidence type="ECO:0000256" key="2">
    <source>
        <dbReference type="ARBA" id="ARBA00022679"/>
    </source>
</evidence>
<sequence>MGMAMVMCKQTQPLLNIPSGGSLNLRVLRPPPQKEKVVVVLGATGTGKSRLSINLASRFPAEIVNSDKIQVYAGLDVVTNKITEEEKCGVPHHLLGTINPNSDFTATDFCQVASLAVKSISAHKKLPIIVGGSNSYIEALIDNENYECCFLWVDVSLPVLNSFISERVDRMVDAGMVDEVRNMLNLSADRDYSRGIRRAIGVPEFDRYFRLEPFLDREEQAKLLEEVMGDIKNNTRKLACRQLEKIYRLQNIKEWKLHRLDATDVFRKRGKEADEAWERLVAGPSSVIVSRFLYDVSPKVRGKVAAIRAAMGRQWQRLLVTRQLRYCAMHKHGVGNFGDWFTD</sequence>
<evidence type="ECO:0000313" key="12">
    <source>
        <dbReference type="Proteomes" id="UP000241394"/>
    </source>
</evidence>
<dbReference type="FunFam" id="1.10.287.890:FF:000002">
    <property type="entry name" value="Adenylate isopentenyltransferase 5, chloroplastic"/>
    <property type="match status" value="1"/>
</dbReference>
<dbReference type="Gramene" id="PSR86056">
    <property type="protein sequence ID" value="PSR86056"/>
    <property type="gene ID" value="CEY00_Acc31685"/>
</dbReference>
<evidence type="ECO:0000256" key="7">
    <source>
        <dbReference type="ARBA" id="ARBA00051744"/>
    </source>
</evidence>
<keyword evidence="2 11" id="KW-0808">Transferase</keyword>
<evidence type="ECO:0000256" key="4">
    <source>
        <dbReference type="ARBA" id="ARBA00022741"/>
    </source>
</evidence>
<dbReference type="GO" id="GO:0006400">
    <property type="term" value="P:tRNA modification"/>
    <property type="evidence" value="ECO:0007669"/>
    <property type="project" value="TreeGrafter"/>
</dbReference>
<dbReference type="Pfam" id="PF01715">
    <property type="entry name" value="IPPT"/>
    <property type="match status" value="2"/>
</dbReference>
<dbReference type="GO" id="GO:0052622">
    <property type="term" value="F:ATP/ADP dimethylallyltransferase activity"/>
    <property type="evidence" value="ECO:0007669"/>
    <property type="project" value="UniProtKB-EC"/>
</dbReference>
<proteinExistence type="inferred from homology"/>
<dbReference type="Gene3D" id="3.40.50.300">
    <property type="entry name" value="P-loop containing nucleotide triphosphate hydrolases"/>
    <property type="match status" value="1"/>
</dbReference>
<accession>A0A2R6P5Y8</accession>
<dbReference type="GO" id="GO:0005739">
    <property type="term" value="C:mitochondrion"/>
    <property type="evidence" value="ECO:0007669"/>
    <property type="project" value="TreeGrafter"/>
</dbReference>
<dbReference type="OrthoDB" id="775260at2759"/>
<reference evidence="11 12" key="1">
    <citation type="submission" date="2017-07" db="EMBL/GenBank/DDBJ databases">
        <title>An improved, manually edited Actinidia chinensis var. chinensis (kiwifruit) genome highlights the challenges associated with draft genomes and gene prediction in plants.</title>
        <authorList>
            <person name="Pilkington S."/>
            <person name="Crowhurst R."/>
            <person name="Hilario E."/>
            <person name="Nardozza S."/>
            <person name="Fraser L."/>
            <person name="Peng Y."/>
            <person name="Gunaseelan K."/>
            <person name="Simpson R."/>
            <person name="Tahir J."/>
            <person name="Deroles S."/>
            <person name="Templeton K."/>
            <person name="Luo Z."/>
            <person name="Davy M."/>
            <person name="Cheng C."/>
            <person name="Mcneilage M."/>
            <person name="Scaglione D."/>
            <person name="Liu Y."/>
            <person name="Zhang Q."/>
            <person name="Datson P."/>
            <person name="De Silva N."/>
            <person name="Gardiner S."/>
            <person name="Bassett H."/>
            <person name="Chagne D."/>
            <person name="Mccallum J."/>
            <person name="Dzierzon H."/>
            <person name="Deng C."/>
            <person name="Wang Y.-Y."/>
            <person name="Barron N."/>
            <person name="Manako K."/>
            <person name="Bowen J."/>
            <person name="Foster T."/>
            <person name="Erridge Z."/>
            <person name="Tiffin H."/>
            <person name="Waite C."/>
            <person name="Davies K."/>
            <person name="Grierson E."/>
            <person name="Laing W."/>
            <person name="Kirk R."/>
            <person name="Chen X."/>
            <person name="Wood M."/>
            <person name="Montefiori M."/>
            <person name="Brummell D."/>
            <person name="Schwinn K."/>
            <person name="Catanach A."/>
            <person name="Fullerton C."/>
            <person name="Li D."/>
            <person name="Meiyalaghan S."/>
            <person name="Nieuwenhuizen N."/>
            <person name="Read N."/>
            <person name="Prakash R."/>
            <person name="Hunter D."/>
            <person name="Zhang H."/>
            <person name="Mckenzie M."/>
            <person name="Knabel M."/>
            <person name="Harris A."/>
            <person name="Allan A."/>
            <person name="Chen A."/>
            <person name="Janssen B."/>
            <person name="Plunkett B."/>
            <person name="Dwamena C."/>
            <person name="Voogd C."/>
            <person name="Leif D."/>
            <person name="Lafferty D."/>
            <person name="Souleyre E."/>
            <person name="Varkonyi-Gasic E."/>
            <person name="Gambi F."/>
            <person name="Hanley J."/>
            <person name="Yao J.-L."/>
            <person name="Cheung J."/>
            <person name="David K."/>
            <person name="Warren B."/>
            <person name="Marsh K."/>
            <person name="Snowden K."/>
            <person name="Lin-Wang K."/>
            <person name="Brian L."/>
            <person name="Martinez-Sanchez M."/>
            <person name="Wang M."/>
            <person name="Ileperuma N."/>
            <person name="Macnee N."/>
            <person name="Campin R."/>
            <person name="Mcatee P."/>
            <person name="Drummond R."/>
            <person name="Espley R."/>
            <person name="Ireland H."/>
            <person name="Wu R."/>
            <person name="Atkinson R."/>
            <person name="Karunairetnam S."/>
            <person name="Bulley S."/>
            <person name="Chunkath S."/>
            <person name="Hanley Z."/>
            <person name="Storey R."/>
            <person name="Thrimawithana A."/>
            <person name="Thomson S."/>
            <person name="David C."/>
            <person name="Testolin R."/>
        </authorList>
    </citation>
    <scope>NUCLEOTIDE SEQUENCE [LARGE SCALE GENOMIC DNA]</scope>
    <source>
        <strain evidence="12">cv. Red5</strain>
        <tissue evidence="11">Young leaf</tissue>
    </source>
</reference>
<reference evidence="12" key="2">
    <citation type="journal article" date="2018" name="BMC Genomics">
        <title>A manually annotated Actinidia chinensis var. chinensis (kiwifruit) genome highlights the challenges associated with draft genomes and gene prediction in plants.</title>
        <authorList>
            <person name="Pilkington S.M."/>
            <person name="Crowhurst R."/>
            <person name="Hilario E."/>
            <person name="Nardozza S."/>
            <person name="Fraser L."/>
            <person name="Peng Y."/>
            <person name="Gunaseelan K."/>
            <person name="Simpson R."/>
            <person name="Tahir J."/>
            <person name="Deroles S.C."/>
            <person name="Templeton K."/>
            <person name="Luo Z."/>
            <person name="Davy M."/>
            <person name="Cheng C."/>
            <person name="McNeilage M."/>
            <person name="Scaglione D."/>
            <person name="Liu Y."/>
            <person name="Zhang Q."/>
            <person name="Datson P."/>
            <person name="De Silva N."/>
            <person name="Gardiner S.E."/>
            <person name="Bassett H."/>
            <person name="Chagne D."/>
            <person name="McCallum J."/>
            <person name="Dzierzon H."/>
            <person name="Deng C."/>
            <person name="Wang Y.Y."/>
            <person name="Barron L."/>
            <person name="Manako K."/>
            <person name="Bowen J."/>
            <person name="Foster T.M."/>
            <person name="Erridge Z.A."/>
            <person name="Tiffin H."/>
            <person name="Waite C.N."/>
            <person name="Davies K.M."/>
            <person name="Grierson E.P."/>
            <person name="Laing W.A."/>
            <person name="Kirk R."/>
            <person name="Chen X."/>
            <person name="Wood M."/>
            <person name="Montefiori M."/>
            <person name="Brummell D.A."/>
            <person name="Schwinn K.E."/>
            <person name="Catanach A."/>
            <person name="Fullerton C."/>
            <person name="Li D."/>
            <person name="Meiyalaghan S."/>
            <person name="Nieuwenhuizen N."/>
            <person name="Read N."/>
            <person name="Prakash R."/>
            <person name="Hunter D."/>
            <person name="Zhang H."/>
            <person name="McKenzie M."/>
            <person name="Knabel M."/>
            <person name="Harris A."/>
            <person name="Allan A.C."/>
            <person name="Gleave A."/>
            <person name="Chen A."/>
            <person name="Janssen B.J."/>
            <person name="Plunkett B."/>
            <person name="Ampomah-Dwamena C."/>
            <person name="Voogd C."/>
            <person name="Leif D."/>
            <person name="Lafferty D."/>
            <person name="Souleyre E.J.F."/>
            <person name="Varkonyi-Gasic E."/>
            <person name="Gambi F."/>
            <person name="Hanley J."/>
            <person name="Yao J.L."/>
            <person name="Cheung J."/>
            <person name="David K.M."/>
            <person name="Warren B."/>
            <person name="Marsh K."/>
            <person name="Snowden K.C."/>
            <person name="Lin-Wang K."/>
            <person name="Brian L."/>
            <person name="Martinez-Sanchez M."/>
            <person name="Wang M."/>
            <person name="Ileperuma N."/>
            <person name="Macnee N."/>
            <person name="Campin R."/>
            <person name="McAtee P."/>
            <person name="Drummond R.S.M."/>
            <person name="Espley R.V."/>
            <person name="Ireland H.S."/>
            <person name="Wu R."/>
            <person name="Atkinson R.G."/>
            <person name="Karunairetnam S."/>
            <person name="Bulley S."/>
            <person name="Chunkath S."/>
            <person name="Hanley Z."/>
            <person name="Storey R."/>
            <person name="Thrimawithana A.H."/>
            <person name="Thomson S."/>
            <person name="David C."/>
            <person name="Testolin R."/>
            <person name="Huang H."/>
            <person name="Hellens R.P."/>
            <person name="Schaffer R.J."/>
        </authorList>
    </citation>
    <scope>NUCLEOTIDE SEQUENCE [LARGE SCALE GENOMIC DNA]</scope>
    <source>
        <strain evidence="12">cv. Red5</strain>
    </source>
</reference>
<dbReference type="InterPro" id="IPR039657">
    <property type="entry name" value="Dimethylallyltransferase"/>
</dbReference>
<dbReference type="InParanoid" id="A0A2R6P5Y8"/>
<evidence type="ECO:0000256" key="10">
    <source>
        <dbReference type="ARBA" id="ARBA00066838"/>
    </source>
</evidence>
<comment type="function">
    <text evidence="9">Involved in cytokinin biosynthesis. Catalyzes the transfer of an isopentenyl group from dimethylallyl diphosphate (DMAPP) to ATP and ADP.</text>
</comment>
<keyword evidence="6" id="KW-0809">Transit peptide</keyword>
<keyword evidence="5" id="KW-0067">ATP-binding</keyword>
<dbReference type="EC" id="2.5.1.112" evidence="10"/>
<dbReference type="Gene3D" id="1.10.287.890">
    <property type="entry name" value="Crystal structure of tRNA isopentenylpyrophosphate transferase (bh2366) domain"/>
    <property type="match status" value="1"/>
</dbReference>
<dbReference type="GO" id="GO:0052381">
    <property type="term" value="F:tRNA dimethylallyltransferase activity"/>
    <property type="evidence" value="ECO:0007669"/>
    <property type="project" value="TreeGrafter"/>
</dbReference>
<comment type="similarity">
    <text evidence="1">Belongs to the IPP transferase family.</text>
</comment>
<evidence type="ECO:0000313" key="11">
    <source>
        <dbReference type="EMBL" id="PSR86056.1"/>
    </source>
</evidence>
<dbReference type="STRING" id="1590841.A0A2R6P5Y8"/>
<evidence type="ECO:0000256" key="9">
    <source>
        <dbReference type="ARBA" id="ARBA00055191"/>
    </source>
</evidence>
<dbReference type="EMBL" id="NKQK01000028">
    <property type="protein sequence ID" value="PSR86056.1"/>
    <property type="molecule type" value="Genomic_DNA"/>
</dbReference>